<organism evidence="1 2">
    <name type="scientific">Murimonas intestini</name>
    <dbReference type="NCBI Taxonomy" id="1337051"/>
    <lineage>
        <taxon>Bacteria</taxon>
        <taxon>Bacillati</taxon>
        <taxon>Bacillota</taxon>
        <taxon>Clostridia</taxon>
        <taxon>Lachnospirales</taxon>
        <taxon>Lachnospiraceae</taxon>
        <taxon>Murimonas</taxon>
    </lineage>
</organism>
<evidence type="ECO:0000313" key="1">
    <source>
        <dbReference type="EMBL" id="PWJ72728.1"/>
    </source>
</evidence>
<accession>A0AB73SYZ7</accession>
<comment type="caution">
    <text evidence="1">The sequence shown here is derived from an EMBL/GenBank/DDBJ whole genome shotgun (WGS) entry which is preliminary data.</text>
</comment>
<sequence length="126" mass="15004">MNTREFINDYWRYVAAQDEQNLRGCFLKDAVVQWHCTNEKFTVEEFIRANCEYPGSWNGEIERYIHIDNIVITAVRVCTDDMSFHVSSFFYLENDKIRTLDEYWGDDGDAPEWRQKMKIGSVIKES</sequence>
<dbReference type="Gene3D" id="3.10.450.50">
    <property type="match status" value="1"/>
</dbReference>
<dbReference type="RefSeq" id="WP_109748198.1">
    <property type="nucleotide sequence ID" value="NZ_JANKBI010000016.1"/>
</dbReference>
<dbReference type="InterPro" id="IPR032710">
    <property type="entry name" value="NTF2-like_dom_sf"/>
</dbReference>
<keyword evidence="2" id="KW-1185">Reference proteome</keyword>
<name>A0AB73SYZ7_9FIRM</name>
<dbReference type="Proteomes" id="UP000245412">
    <property type="component" value="Unassembled WGS sequence"/>
</dbReference>
<evidence type="ECO:0000313" key="2">
    <source>
        <dbReference type="Proteomes" id="UP000245412"/>
    </source>
</evidence>
<dbReference type="AlphaFoldDB" id="A0AB73SYZ7"/>
<dbReference type="EMBL" id="QGGY01000016">
    <property type="protein sequence ID" value="PWJ72728.1"/>
    <property type="molecule type" value="Genomic_DNA"/>
</dbReference>
<evidence type="ECO:0008006" key="3">
    <source>
        <dbReference type="Google" id="ProtNLM"/>
    </source>
</evidence>
<proteinExistence type="predicted"/>
<protein>
    <recommendedName>
        <fullName evidence="3">Nuclear transport factor 2 family protein</fullName>
    </recommendedName>
</protein>
<reference evidence="1 2" key="1">
    <citation type="submission" date="2018-05" db="EMBL/GenBank/DDBJ databases">
        <authorList>
            <person name="Goeker M."/>
            <person name="Huntemann M."/>
            <person name="Clum A."/>
            <person name="Pillay M."/>
            <person name="Palaniappan K."/>
            <person name="Varghese N."/>
            <person name="Mikhailova N."/>
            <person name="Stamatis D."/>
            <person name="Reddy T."/>
            <person name="Daum C."/>
            <person name="Shapiro N."/>
            <person name="Ivanova N."/>
            <person name="Kyrpides N."/>
            <person name="Woyke T."/>
        </authorList>
    </citation>
    <scope>NUCLEOTIDE SEQUENCE [LARGE SCALE GENOMIC DNA]</scope>
    <source>
        <strain evidence="1 2">DSM 26524</strain>
    </source>
</reference>
<gene>
    <name evidence="1" type="ORF">C7383_11642</name>
</gene>
<dbReference type="SUPFAM" id="SSF54427">
    <property type="entry name" value="NTF2-like"/>
    <property type="match status" value="1"/>
</dbReference>